<name>A0A0E9MPM6_9SPHN</name>
<evidence type="ECO:0000256" key="10">
    <source>
        <dbReference type="ARBA" id="ARBA00025198"/>
    </source>
</evidence>
<evidence type="ECO:0000256" key="3">
    <source>
        <dbReference type="ARBA" id="ARBA00022547"/>
    </source>
</evidence>
<dbReference type="Pfam" id="PF00430">
    <property type="entry name" value="ATP-synt_B"/>
    <property type="match status" value="1"/>
</dbReference>
<keyword evidence="8 13" id="KW-0472">Membrane</keyword>
<keyword evidence="17" id="KW-1185">Reference proteome</keyword>
<evidence type="ECO:0000256" key="7">
    <source>
        <dbReference type="ARBA" id="ARBA00023065"/>
    </source>
</evidence>
<proteinExistence type="inferred from homology"/>
<dbReference type="AlphaFoldDB" id="A0A0E9MPM6"/>
<keyword evidence="6 13" id="KW-1133">Transmembrane helix</keyword>
<evidence type="ECO:0000256" key="12">
    <source>
        <dbReference type="ARBA" id="ARBA00037847"/>
    </source>
</evidence>
<evidence type="ECO:0000256" key="1">
    <source>
        <dbReference type="ARBA" id="ARBA00005513"/>
    </source>
</evidence>
<organism evidence="16 17">
    <name type="scientific">Sphingomonas changbaiensis NBRC 104936</name>
    <dbReference type="NCBI Taxonomy" id="1219043"/>
    <lineage>
        <taxon>Bacteria</taxon>
        <taxon>Pseudomonadati</taxon>
        <taxon>Pseudomonadota</taxon>
        <taxon>Alphaproteobacteria</taxon>
        <taxon>Sphingomonadales</taxon>
        <taxon>Sphingomonadaceae</taxon>
        <taxon>Sphingomonas</taxon>
    </lineage>
</organism>
<dbReference type="GO" id="GO:0046961">
    <property type="term" value="F:proton-transporting ATPase activity, rotational mechanism"/>
    <property type="evidence" value="ECO:0007669"/>
    <property type="project" value="TreeGrafter"/>
</dbReference>
<keyword evidence="7 13" id="KW-0406">Ion transport</keyword>
<dbReference type="GO" id="GO:0046933">
    <property type="term" value="F:proton-transporting ATP synthase activity, rotational mechanism"/>
    <property type="evidence" value="ECO:0007669"/>
    <property type="project" value="UniProtKB-UniRule"/>
</dbReference>
<comment type="function">
    <text evidence="10 13">F(1)F(0) ATP synthase produces ATP from ADP in the presence of a proton or sodium gradient. F-type ATPases consist of two structural domains, F(1) containing the extramembraneous catalytic core and F(0) containing the membrane proton channel, linked together by a central stalk and a peripheral stalk. During catalysis, ATP synthesis in the catalytic domain of F(1) is coupled via a rotary mechanism of the central stalk subunits to proton translocation.</text>
</comment>
<evidence type="ECO:0000256" key="15">
    <source>
        <dbReference type="SAM" id="Coils"/>
    </source>
</evidence>
<evidence type="ECO:0000313" key="17">
    <source>
        <dbReference type="Proteomes" id="UP000033202"/>
    </source>
</evidence>
<evidence type="ECO:0000256" key="6">
    <source>
        <dbReference type="ARBA" id="ARBA00022989"/>
    </source>
</evidence>
<accession>A0A0E9MPM6</accession>
<dbReference type="GO" id="GO:0012505">
    <property type="term" value="C:endomembrane system"/>
    <property type="evidence" value="ECO:0007669"/>
    <property type="project" value="UniProtKB-SubCell"/>
</dbReference>
<keyword evidence="9 13" id="KW-0066">ATP synthesis</keyword>
<protein>
    <recommendedName>
        <fullName evidence="13">ATP synthase subunit b</fullName>
    </recommendedName>
    <alternativeName>
        <fullName evidence="13">ATP synthase F(0) sector subunit b</fullName>
    </alternativeName>
    <alternativeName>
        <fullName evidence="13">ATPase subunit I</fullName>
    </alternativeName>
    <alternativeName>
        <fullName evidence="13">F-type ATPase subunit b</fullName>
        <shortName evidence="13">F-ATPase subunit b</shortName>
    </alternativeName>
</protein>
<comment type="function">
    <text evidence="11">Component of the F(0) channel, it forms part of the peripheral stalk, linking F(1) to F(0). The b'-subunit is a diverged and duplicated form of b found in plants and photosynthetic bacteria.</text>
</comment>
<evidence type="ECO:0000256" key="2">
    <source>
        <dbReference type="ARBA" id="ARBA00022448"/>
    </source>
</evidence>
<evidence type="ECO:0000256" key="5">
    <source>
        <dbReference type="ARBA" id="ARBA00022781"/>
    </source>
</evidence>
<dbReference type="RefSeq" id="WP_046348190.1">
    <property type="nucleotide sequence ID" value="NZ_BBWU01000029.1"/>
</dbReference>
<dbReference type="GO" id="GO:0005886">
    <property type="term" value="C:plasma membrane"/>
    <property type="evidence" value="ECO:0007669"/>
    <property type="project" value="UniProtKB-SubCell"/>
</dbReference>
<keyword evidence="5 13" id="KW-0375">Hydrogen ion transport</keyword>
<reference evidence="16 17" key="1">
    <citation type="submission" date="2015-04" db="EMBL/GenBank/DDBJ databases">
        <title>Whole genome shotgun sequence of Sphingomonas changbaiensis NBRC 104936.</title>
        <authorList>
            <person name="Katano-Makiyama Y."/>
            <person name="Hosoyama A."/>
            <person name="Hashimoto M."/>
            <person name="Noguchi M."/>
            <person name="Tsuchikane K."/>
            <person name="Ohji S."/>
            <person name="Yamazoe A."/>
            <person name="Ichikawa N."/>
            <person name="Kimura A."/>
            <person name="Fujita N."/>
        </authorList>
    </citation>
    <scope>NUCLEOTIDE SEQUENCE [LARGE SCALE GENOMIC DNA]</scope>
    <source>
        <strain evidence="16 17">NBRC 104936</strain>
    </source>
</reference>
<dbReference type="EMBL" id="BBWU01000029">
    <property type="protein sequence ID" value="GAO39371.1"/>
    <property type="molecule type" value="Genomic_DNA"/>
</dbReference>
<dbReference type="PANTHER" id="PTHR33445:SF1">
    <property type="entry name" value="ATP SYNTHASE SUBUNIT B"/>
    <property type="match status" value="1"/>
</dbReference>
<evidence type="ECO:0000256" key="14">
    <source>
        <dbReference type="RuleBase" id="RU003848"/>
    </source>
</evidence>
<dbReference type="Proteomes" id="UP000033202">
    <property type="component" value="Unassembled WGS sequence"/>
</dbReference>
<dbReference type="InterPro" id="IPR050059">
    <property type="entry name" value="ATP_synthase_B_chain"/>
</dbReference>
<gene>
    <name evidence="13 16" type="primary">atpF</name>
    <name evidence="16" type="ORF">SCH01S_29_00590</name>
</gene>
<keyword evidence="4 13" id="KW-0812">Transmembrane</keyword>
<dbReference type="GO" id="GO:0045259">
    <property type="term" value="C:proton-transporting ATP synthase complex"/>
    <property type="evidence" value="ECO:0007669"/>
    <property type="project" value="UniProtKB-KW"/>
</dbReference>
<sequence length="163" mass="17365">MPQFEVVNFAPQFVWLVISFAILYFGIVQFTVPKIGRVIGEREQTVSDDIQSAEAAKAEADRIEADYAASVAAAREQAREALNAARGQAAKAVEQRLAAANEEVERKQNAAQTQLDAARAKALADIEAVAAEAAADIVERLTGARPDSRTAVQAVQSVALAAE</sequence>
<dbReference type="CDD" id="cd06503">
    <property type="entry name" value="ATP-synt_Fo_b"/>
    <property type="match status" value="1"/>
</dbReference>
<feature type="coiled-coil region" evidence="15">
    <location>
        <begin position="75"/>
        <end position="121"/>
    </location>
</feature>
<keyword evidence="2 13" id="KW-0813">Transport</keyword>
<dbReference type="OrthoDB" id="9805716at2"/>
<evidence type="ECO:0000256" key="8">
    <source>
        <dbReference type="ARBA" id="ARBA00023136"/>
    </source>
</evidence>
<keyword evidence="3 13" id="KW-0138">CF(0)</keyword>
<feature type="transmembrane region" description="Helical" evidence="13">
    <location>
        <begin position="12"/>
        <end position="32"/>
    </location>
</feature>
<dbReference type="STRING" id="1219043.SCH01S_29_00590"/>
<keyword evidence="13" id="KW-1003">Cell membrane</keyword>
<comment type="similarity">
    <text evidence="1 13 14">Belongs to the ATPase B chain family.</text>
</comment>
<keyword evidence="15" id="KW-0175">Coiled coil</keyword>
<evidence type="ECO:0000256" key="13">
    <source>
        <dbReference type="HAMAP-Rule" id="MF_01398"/>
    </source>
</evidence>
<evidence type="ECO:0000313" key="16">
    <source>
        <dbReference type="EMBL" id="GAO39371.1"/>
    </source>
</evidence>
<evidence type="ECO:0000256" key="9">
    <source>
        <dbReference type="ARBA" id="ARBA00023310"/>
    </source>
</evidence>
<evidence type="ECO:0000256" key="11">
    <source>
        <dbReference type="ARBA" id="ARBA00025614"/>
    </source>
</evidence>
<evidence type="ECO:0000256" key="4">
    <source>
        <dbReference type="ARBA" id="ARBA00022692"/>
    </source>
</evidence>
<dbReference type="PANTHER" id="PTHR33445">
    <property type="entry name" value="ATP SYNTHASE SUBUNIT B', CHLOROPLASTIC"/>
    <property type="match status" value="1"/>
</dbReference>
<comment type="subunit">
    <text evidence="13">F-type ATPases have 2 components, F(1) - the catalytic core - and F(0) - the membrane proton channel. F(1) has five subunits: alpha(3), beta(3), gamma(1), delta(1), epsilon(1). F(0) has three main subunits: a(1), b(2) and c(10-14). The alpha and beta chains form an alternating ring which encloses part of the gamma chain. F(1) is attached to F(0) by a central stalk formed by the gamma and epsilon chains, while a peripheral stalk is formed by the delta and b chains.</text>
</comment>
<dbReference type="HAMAP" id="MF_01398">
    <property type="entry name" value="ATP_synth_b_bprime"/>
    <property type="match status" value="1"/>
</dbReference>
<dbReference type="InterPro" id="IPR002146">
    <property type="entry name" value="ATP_synth_b/b'su_bac/chlpt"/>
</dbReference>
<comment type="caution">
    <text evidence="16">The sequence shown here is derived from an EMBL/GenBank/DDBJ whole genome shotgun (WGS) entry which is preliminary data.</text>
</comment>
<comment type="subcellular location">
    <subcellularLocation>
        <location evidence="13">Cell membrane</location>
        <topology evidence="13">Single-pass membrane protein</topology>
    </subcellularLocation>
    <subcellularLocation>
        <location evidence="12">Endomembrane system</location>
        <topology evidence="12">Single-pass membrane protein</topology>
    </subcellularLocation>
</comment>